<evidence type="ECO:0000256" key="3">
    <source>
        <dbReference type="ARBA" id="ARBA00022896"/>
    </source>
</evidence>
<gene>
    <name evidence="8" type="ORF">V3330_17860</name>
</gene>
<protein>
    <submittedName>
        <fullName evidence="8">2OG-Fe(II) oxygenase</fullName>
    </submittedName>
</protein>
<sequence>MENFFGIYDRALSPEFCRDVVERFENDPRKSRGKVGDGAYRPEFKGTTEIDFADIRQGWEDVINTVNQSLTFYLRQYMQKWGDAFQSVEVHHEGFRMARYNPGEQFNWHSDNIAGSFTRVMTAMWYLNTVEEGGETEYRWMGQSIKPVEGRLMICPVGWPYYHRGNAPVTGPKYTIITQLHQQRRKTAQENEQQ</sequence>
<dbReference type="GO" id="GO:0016705">
    <property type="term" value="F:oxidoreductase activity, acting on paired donors, with incorporation or reduction of molecular oxygen"/>
    <property type="evidence" value="ECO:0007669"/>
    <property type="project" value="InterPro"/>
</dbReference>
<dbReference type="SMART" id="SM00702">
    <property type="entry name" value="P4Hc"/>
    <property type="match status" value="1"/>
</dbReference>
<dbReference type="AlphaFoldDB" id="A0AAW9RGT0"/>
<dbReference type="InterPro" id="IPR006620">
    <property type="entry name" value="Pro_4_hyd_alph"/>
</dbReference>
<dbReference type="RefSeq" id="WP_354696821.1">
    <property type="nucleotide sequence ID" value="NZ_JAZHOG010000014.1"/>
</dbReference>
<proteinExistence type="predicted"/>
<evidence type="ECO:0000313" key="9">
    <source>
        <dbReference type="Proteomes" id="UP001359886"/>
    </source>
</evidence>
<dbReference type="EMBL" id="JAZHOG010000014">
    <property type="protein sequence ID" value="MEJ8569498.1"/>
    <property type="molecule type" value="Genomic_DNA"/>
</dbReference>
<dbReference type="GO" id="GO:0031418">
    <property type="term" value="F:L-ascorbic acid binding"/>
    <property type="evidence" value="ECO:0007669"/>
    <property type="project" value="UniProtKB-KW"/>
</dbReference>
<dbReference type="Proteomes" id="UP001359886">
    <property type="component" value="Unassembled WGS sequence"/>
</dbReference>
<evidence type="ECO:0000256" key="1">
    <source>
        <dbReference type="ARBA" id="ARBA00001961"/>
    </source>
</evidence>
<reference evidence="8 9" key="1">
    <citation type="submission" date="2024-02" db="EMBL/GenBank/DDBJ databases">
        <title>A novel Wenzhouxiangellaceae bacterium, isolated from coastal sediments.</title>
        <authorList>
            <person name="Du Z.-J."/>
            <person name="Ye Y.-Q."/>
            <person name="Zhang X.-Y."/>
        </authorList>
    </citation>
    <scope>NUCLEOTIDE SEQUENCE [LARGE SCALE GENOMIC DNA]</scope>
    <source>
        <strain evidence="8 9">CH-27</strain>
    </source>
</reference>
<keyword evidence="9" id="KW-1185">Reference proteome</keyword>
<evidence type="ECO:0000259" key="7">
    <source>
        <dbReference type="PROSITE" id="PS51471"/>
    </source>
</evidence>
<organism evidence="8 9">
    <name type="scientific">Elongatibacter sediminis</name>
    <dbReference type="NCBI Taxonomy" id="3119006"/>
    <lineage>
        <taxon>Bacteria</taxon>
        <taxon>Pseudomonadati</taxon>
        <taxon>Pseudomonadota</taxon>
        <taxon>Gammaproteobacteria</taxon>
        <taxon>Chromatiales</taxon>
        <taxon>Wenzhouxiangellaceae</taxon>
        <taxon>Elongatibacter</taxon>
    </lineage>
</organism>
<dbReference type="Pfam" id="PF13640">
    <property type="entry name" value="2OG-FeII_Oxy_3"/>
    <property type="match status" value="1"/>
</dbReference>
<dbReference type="GO" id="GO:0051213">
    <property type="term" value="F:dioxygenase activity"/>
    <property type="evidence" value="ECO:0007669"/>
    <property type="project" value="UniProtKB-KW"/>
</dbReference>
<dbReference type="PANTHER" id="PTHR10869">
    <property type="entry name" value="PROLYL 4-HYDROXYLASE ALPHA SUBUNIT"/>
    <property type="match status" value="1"/>
</dbReference>
<dbReference type="Gene3D" id="2.60.120.620">
    <property type="entry name" value="q2cbj1_9rhob like domain"/>
    <property type="match status" value="1"/>
</dbReference>
<comment type="caution">
    <text evidence="8">The sequence shown here is derived from an EMBL/GenBank/DDBJ whole genome shotgun (WGS) entry which is preliminary data.</text>
</comment>
<feature type="domain" description="Fe2OG dioxygenase" evidence="7">
    <location>
        <begin position="91"/>
        <end position="182"/>
    </location>
</feature>
<evidence type="ECO:0000256" key="4">
    <source>
        <dbReference type="ARBA" id="ARBA00022964"/>
    </source>
</evidence>
<evidence type="ECO:0000313" key="8">
    <source>
        <dbReference type="EMBL" id="MEJ8569498.1"/>
    </source>
</evidence>
<dbReference type="InterPro" id="IPR045054">
    <property type="entry name" value="P4HA-like"/>
</dbReference>
<evidence type="ECO:0000256" key="5">
    <source>
        <dbReference type="ARBA" id="ARBA00023002"/>
    </source>
</evidence>
<evidence type="ECO:0000256" key="6">
    <source>
        <dbReference type="ARBA" id="ARBA00023004"/>
    </source>
</evidence>
<evidence type="ECO:0000256" key="2">
    <source>
        <dbReference type="ARBA" id="ARBA00022723"/>
    </source>
</evidence>
<keyword evidence="4" id="KW-0223">Dioxygenase</keyword>
<name>A0AAW9RGT0_9GAMM</name>
<accession>A0AAW9RGT0</accession>
<keyword evidence="3" id="KW-0847">Vitamin C</keyword>
<keyword evidence="5" id="KW-0560">Oxidoreductase</keyword>
<keyword evidence="6" id="KW-0408">Iron</keyword>
<dbReference type="GO" id="GO:0005506">
    <property type="term" value="F:iron ion binding"/>
    <property type="evidence" value="ECO:0007669"/>
    <property type="project" value="InterPro"/>
</dbReference>
<keyword evidence="2" id="KW-0479">Metal-binding</keyword>
<dbReference type="PROSITE" id="PS51471">
    <property type="entry name" value="FE2OG_OXY"/>
    <property type="match status" value="1"/>
</dbReference>
<dbReference type="InterPro" id="IPR005123">
    <property type="entry name" value="Oxoglu/Fe-dep_dioxygenase_dom"/>
</dbReference>
<comment type="cofactor">
    <cofactor evidence="1">
        <name>L-ascorbate</name>
        <dbReference type="ChEBI" id="CHEBI:38290"/>
    </cofactor>
</comment>
<dbReference type="InterPro" id="IPR044862">
    <property type="entry name" value="Pro_4_hyd_alph_FE2OG_OXY"/>
</dbReference>
<dbReference type="PANTHER" id="PTHR10869:SF246">
    <property type="entry name" value="TRANSMEMBRANE PROLYL 4-HYDROXYLASE"/>
    <property type="match status" value="1"/>
</dbReference>